<evidence type="ECO:0000313" key="13">
    <source>
        <dbReference type="EMBL" id="SSX06693.1"/>
    </source>
</evidence>
<reference evidence="13" key="1">
    <citation type="submission" date="2018-04" db="EMBL/GenBank/DDBJ databases">
        <authorList>
            <person name="Go L.Y."/>
            <person name="Mitchell J.A."/>
        </authorList>
    </citation>
    <scope>NUCLEOTIDE SEQUENCE</scope>
    <source>
        <tissue evidence="13">Whole organism</tissue>
    </source>
</reference>
<dbReference type="GO" id="GO:0048254">
    <property type="term" value="P:snoRNA localization"/>
    <property type="evidence" value="ECO:0007669"/>
    <property type="project" value="TreeGrafter"/>
</dbReference>
<dbReference type="CDD" id="cd23024">
    <property type="entry name" value="zf-HIT_ZNHIT2-3"/>
    <property type="match status" value="1"/>
</dbReference>
<evidence type="ECO:0000259" key="12">
    <source>
        <dbReference type="PROSITE" id="PS51083"/>
    </source>
</evidence>
<evidence type="ECO:0000256" key="10">
    <source>
        <dbReference type="ARBA" id="ARBA00046946"/>
    </source>
</evidence>
<dbReference type="Pfam" id="PF04438">
    <property type="entry name" value="zf-HIT"/>
    <property type="match status" value="1"/>
</dbReference>
<protein>
    <recommendedName>
        <fullName evidence="3">Zinc finger HIT domain-containing protein 3</fullName>
    </recommendedName>
</protein>
<dbReference type="OMA" id="PCASAKS"/>
<evidence type="ECO:0000256" key="2">
    <source>
        <dbReference type="ARBA" id="ARBA00004496"/>
    </source>
</evidence>
<keyword evidence="5" id="KW-0597">Phosphoprotein</keyword>
<keyword evidence="4" id="KW-0963">Cytoplasm</keyword>
<sequence>MVKICIVCDKCDGKYKCPKCEMPYCSLECFKSHKDSVKCEEISKEKEAARNELVDKCPSTLLFTTMDTVPLETLEKLRDSEHLKNLLYNSHLRKLLVELDSTQNPDRGISAAMMEPLFLEFADECLKIIEPDDSDSKQELDENLIL</sequence>
<dbReference type="EMBL" id="UFQT01000759">
    <property type="protein sequence ID" value="SSX27039.1"/>
    <property type="molecule type" value="Genomic_DNA"/>
</dbReference>
<evidence type="ECO:0000256" key="11">
    <source>
        <dbReference type="PROSITE-ProRule" id="PRU00453"/>
    </source>
</evidence>
<dbReference type="GO" id="GO:0005737">
    <property type="term" value="C:cytoplasm"/>
    <property type="evidence" value="ECO:0007669"/>
    <property type="project" value="UniProtKB-SubCell"/>
</dbReference>
<comment type="subcellular location">
    <subcellularLocation>
        <location evidence="2">Cytoplasm</location>
    </subcellularLocation>
    <subcellularLocation>
        <location evidence="1">Nucleus</location>
    </subcellularLocation>
</comment>
<keyword evidence="8" id="KW-0862">Zinc</keyword>
<dbReference type="Gene3D" id="3.30.60.190">
    <property type="match status" value="1"/>
</dbReference>
<keyword evidence="6" id="KW-0479">Metal-binding</keyword>
<evidence type="ECO:0000256" key="3">
    <source>
        <dbReference type="ARBA" id="ARBA00021568"/>
    </source>
</evidence>
<dbReference type="Pfam" id="PF21373">
    <property type="entry name" value="ZNHIT3_C"/>
    <property type="match status" value="1"/>
</dbReference>
<dbReference type="PANTHER" id="PTHR13483">
    <property type="entry name" value="BOX C_D SNORNA PROTEIN 1-RELATED"/>
    <property type="match status" value="1"/>
</dbReference>
<accession>A0A336MDP9</accession>
<dbReference type="PROSITE" id="PS51083">
    <property type="entry name" value="ZF_HIT"/>
    <property type="match status" value="1"/>
</dbReference>
<dbReference type="GO" id="GO:0070761">
    <property type="term" value="C:pre-snoRNP complex"/>
    <property type="evidence" value="ECO:0007669"/>
    <property type="project" value="TreeGrafter"/>
</dbReference>
<dbReference type="GO" id="GO:0000463">
    <property type="term" value="P:maturation of LSU-rRNA from tricistronic rRNA transcript (SSU-rRNA, 5.8S rRNA, LSU-rRNA)"/>
    <property type="evidence" value="ECO:0007669"/>
    <property type="project" value="TreeGrafter"/>
</dbReference>
<evidence type="ECO:0000256" key="8">
    <source>
        <dbReference type="ARBA" id="ARBA00022833"/>
    </source>
</evidence>
<evidence type="ECO:0000256" key="7">
    <source>
        <dbReference type="ARBA" id="ARBA00022771"/>
    </source>
</evidence>
<evidence type="ECO:0000256" key="1">
    <source>
        <dbReference type="ARBA" id="ARBA00004123"/>
    </source>
</evidence>
<dbReference type="GO" id="GO:0005634">
    <property type="term" value="C:nucleus"/>
    <property type="evidence" value="ECO:0007669"/>
    <property type="project" value="UniProtKB-SubCell"/>
</dbReference>
<dbReference type="AlphaFoldDB" id="A0A336MDP9"/>
<gene>
    <name evidence="14" type="primary">CSON014109</name>
</gene>
<comment type="subunit">
    <text evidence="10">Thyroid receptor interacting proteins (TRIPs) specifically interact with the ligand binding domain of the thyroid receptor (TR). Requires the presence of thyroid hormone for its interaction. Interacts with NUFIP1. Interacts (via HIT-type zinc finger) with the RUVBL1/RUVBL2 complex in the presence of ADP.</text>
</comment>
<dbReference type="InterPro" id="IPR048371">
    <property type="entry name" value="ZNHIT3_C"/>
</dbReference>
<dbReference type="SUPFAM" id="SSF144232">
    <property type="entry name" value="HIT/MYND zinc finger-like"/>
    <property type="match status" value="1"/>
</dbReference>
<name>A0A336MDP9_CULSO</name>
<dbReference type="PANTHER" id="PTHR13483:SF11">
    <property type="entry name" value="ZINC FINGER HIT DOMAIN-CONTAINING PROTEIN 3"/>
    <property type="match status" value="1"/>
</dbReference>
<evidence type="ECO:0000256" key="5">
    <source>
        <dbReference type="ARBA" id="ARBA00022553"/>
    </source>
</evidence>
<keyword evidence="9" id="KW-0539">Nucleus</keyword>
<evidence type="ECO:0000313" key="14">
    <source>
        <dbReference type="EMBL" id="SSX27039.1"/>
    </source>
</evidence>
<dbReference type="GO" id="GO:0008270">
    <property type="term" value="F:zinc ion binding"/>
    <property type="evidence" value="ECO:0007669"/>
    <property type="project" value="UniProtKB-UniRule"/>
</dbReference>
<reference evidence="14" key="2">
    <citation type="submission" date="2018-07" db="EMBL/GenBank/DDBJ databases">
        <authorList>
            <person name="Quirk P.G."/>
            <person name="Krulwich T.A."/>
        </authorList>
    </citation>
    <scope>NUCLEOTIDE SEQUENCE</scope>
</reference>
<feature type="domain" description="HIT-type" evidence="12">
    <location>
        <begin position="5"/>
        <end position="39"/>
    </location>
</feature>
<dbReference type="GO" id="GO:0000492">
    <property type="term" value="P:box C/D snoRNP assembly"/>
    <property type="evidence" value="ECO:0007669"/>
    <property type="project" value="TreeGrafter"/>
</dbReference>
<evidence type="ECO:0000256" key="6">
    <source>
        <dbReference type="ARBA" id="ARBA00022723"/>
    </source>
</evidence>
<dbReference type="EMBL" id="UFQS01000759">
    <property type="protein sequence ID" value="SSX06693.1"/>
    <property type="molecule type" value="Genomic_DNA"/>
</dbReference>
<dbReference type="InterPro" id="IPR007529">
    <property type="entry name" value="Znf_HIT"/>
</dbReference>
<dbReference type="InterPro" id="IPR051639">
    <property type="entry name" value="BCD1"/>
</dbReference>
<evidence type="ECO:0000256" key="4">
    <source>
        <dbReference type="ARBA" id="ARBA00022490"/>
    </source>
</evidence>
<dbReference type="VEuPathDB" id="VectorBase:CSON014109"/>
<evidence type="ECO:0000256" key="9">
    <source>
        <dbReference type="ARBA" id="ARBA00023242"/>
    </source>
</evidence>
<proteinExistence type="predicted"/>
<organism evidence="14">
    <name type="scientific">Culicoides sonorensis</name>
    <name type="common">Biting midge</name>
    <dbReference type="NCBI Taxonomy" id="179676"/>
    <lineage>
        <taxon>Eukaryota</taxon>
        <taxon>Metazoa</taxon>
        <taxon>Ecdysozoa</taxon>
        <taxon>Arthropoda</taxon>
        <taxon>Hexapoda</taxon>
        <taxon>Insecta</taxon>
        <taxon>Pterygota</taxon>
        <taxon>Neoptera</taxon>
        <taxon>Endopterygota</taxon>
        <taxon>Diptera</taxon>
        <taxon>Nematocera</taxon>
        <taxon>Chironomoidea</taxon>
        <taxon>Ceratopogonidae</taxon>
        <taxon>Ceratopogoninae</taxon>
        <taxon>Culicoides</taxon>
        <taxon>Monoculicoides</taxon>
    </lineage>
</organism>
<keyword evidence="7 11" id="KW-0863">Zinc-finger</keyword>